<dbReference type="Pfam" id="PF12169">
    <property type="entry name" value="DNA_pol3_gamma3"/>
    <property type="match status" value="1"/>
</dbReference>
<dbReference type="CDD" id="cd18137">
    <property type="entry name" value="HLD_clamp_pol_III_gamma_tau"/>
    <property type="match status" value="1"/>
</dbReference>
<dbReference type="SMART" id="SM00382">
    <property type="entry name" value="AAA"/>
    <property type="match status" value="1"/>
</dbReference>
<dbReference type="EC" id="2.7.7.7" evidence="11"/>
<keyword evidence="2 11" id="KW-0808">Transferase</keyword>
<keyword evidence="7" id="KW-0862">Zinc</keyword>
<keyword evidence="15" id="KW-1185">Reference proteome</keyword>
<sequence>MSYVVLARKYRPHSFADMVGQDHVVRALTHALEQQRLHHAYLFTGTRGIGKTTVSRILAKSLNCTGPDGQGGITATPCGVCTACREIDADRYIDYTEMDAASNRSIDEIRELIERAAYKPSVGRFKVFMIDEAHQLTKDAFNALLKTLEEPPEYLKFVLATTDPEKMLPTVLSRCLQFNLRPMAPQTVVEYLGRVLTAEGVPADAGALRLLGRAARGSMRDALSLSDQAIAYGGGKLEEAGVRAMLGSVDRRHAERLIQALAERNGRGVLEQCDALRGQGLSASGTLEEMARLLQQMAVEQMVPGALDATDPDTEAARRLGSVLAPDETQLLYSICLQGRAELSLAPDEYAGLVMVLLRFMAFPPQEGGASGPGPAGVGGGAGHGSAASPGAGVASAASSAAVAAAVPARPAMASPVTAPVAAPAPPAPSPAPVAGPRPAAAAVAAAVPVQAAPMAPRGAAPVAAPEPRPSGADEAPPPWMDDVPPWMDEAPSEAEAASSARPAASMDRDEPPMWDEPEPAAAPAPEAAAPAMVIPVVKHTALGERWAAVVAQMTAAGLIAALARELAQQAELVAVEPAGTEEIWRLKVERESLRTAPLQDKLQAALRSTLKAEGGAPLARLELVAGVAEDSPARREAERQALRQQAADVAIRTDPLVSGVLAQFSTARIVSGSIRPLH</sequence>
<dbReference type="InterPro" id="IPR027417">
    <property type="entry name" value="P-loop_NTPase"/>
</dbReference>
<comment type="similarity">
    <text evidence="1 11">Belongs to the DnaX/STICHEL family.</text>
</comment>
<keyword evidence="9 11" id="KW-0239">DNA-directed DNA polymerase</keyword>
<feature type="region of interest" description="Disordered" evidence="12">
    <location>
        <begin position="418"/>
        <end position="437"/>
    </location>
</feature>
<evidence type="ECO:0000256" key="2">
    <source>
        <dbReference type="ARBA" id="ARBA00022679"/>
    </source>
</evidence>
<evidence type="ECO:0000256" key="1">
    <source>
        <dbReference type="ARBA" id="ARBA00006360"/>
    </source>
</evidence>
<keyword evidence="5" id="KW-0479">Metal-binding</keyword>
<dbReference type="InterPro" id="IPR050238">
    <property type="entry name" value="DNA_Rep/Repair_Clamp_Loader"/>
</dbReference>
<evidence type="ECO:0000256" key="3">
    <source>
        <dbReference type="ARBA" id="ARBA00022695"/>
    </source>
</evidence>
<comment type="catalytic activity">
    <reaction evidence="10 11">
        <text>DNA(n) + a 2'-deoxyribonucleoside 5'-triphosphate = DNA(n+1) + diphosphate</text>
        <dbReference type="Rhea" id="RHEA:22508"/>
        <dbReference type="Rhea" id="RHEA-COMP:17339"/>
        <dbReference type="Rhea" id="RHEA-COMP:17340"/>
        <dbReference type="ChEBI" id="CHEBI:33019"/>
        <dbReference type="ChEBI" id="CHEBI:61560"/>
        <dbReference type="ChEBI" id="CHEBI:173112"/>
        <dbReference type="EC" id="2.7.7.7"/>
    </reaction>
</comment>
<keyword evidence="4 11" id="KW-0235">DNA replication</keyword>
<dbReference type="PANTHER" id="PTHR11669">
    <property type="entry name" value="REPLICATION FACTOR C / DNA POLYMERASE III GAMMA-TAU SUBUNIT"/>
    <property type="match status" value="1"/>
</dbReference>
<feature type="region of interest" description="Disordered" evidence="12">
    <location>
        <begin position="367"/>
        <end position="393"/>
    </location>
</feature>
<evidence type="ECO:0000256" key="6">
    <source>
        <dbReference type="ARBA" id="ARBA00022741"/>
    </source>
</evidence>
<dbReference type="Gene3D" id="1.10.8.60">
    <property type="match status" value="1"/>
</dbReference>
<evidence type="ECO:0000256" key="12">
    <source>
        <dbReference type="SAM" id="MobiDB-lite"/>
    </source>
</evidence>
<comment type="subunit">
    <text evidence="11">DNA polymerase III contains a core (composed of alpha, epsilon and theta chains) that associates with a tau subunit. This core dimerizes to form the POLIII' complex. PolIII' associates with the gamma complex (composed of gamma, delta, delta', psi and chi chains) and with the beta chain to form the complete DNA polymerase III complex.</text>
</comment>
<comment type="caution">
    <text evidence="14">The sequence shown here is derived from an EMBL/GenBank/DDBJ whole genome shotgun (WGS) entry which is preliminary data.</text>
</comment>
<dbReference type="GO" id="GO:0003887">
    <property type="term" value="F:DNA-directed DNA polymerase activity"/>
    <property type="evidence" value="ECO:0007669"/>
    <property type="project" value="UniProtKB-EC"/>
</dbReference>
<accession>A0ABS5DVG2</accession>
<evidence type="ECO:0000313" key="15">
    <source>
        <dbReference type="Proteomes" id="UP000672097"/>
    </source>
</evidence>
<evidence type="ECO:0000256" key="8">
    <source>
        <dbReference type="ARBA" id="ARBA00022840"/>
    </source>
</evidence>
<feature type="compositionally biased region" description="Pro residues" evidence="12">
    <location>
        <begin position="423"/>
        <end position="436"/>
    </location>
</feature>
<dbReference type="Gene3D" id="3.30.300.150">
    <property type="entry name" value="DNA polymerase III, tau subunit, domain V"/>
    <property type="match status" value="1"/>
</dbReference>
<evidence type="ECO:0000256" key="7">
    <source>
        <dbReference type="ARBA" id="ARBA00022833"/>
    </source>
</evidence>
<dbReference type="InterPro" id="IPR022754">
    <property type="entry name" value="DNA_pol_III_gamma-3"/>
</dbReference>
<dbReference type="SUPFAM" id="SSF52540">
    <property type="entry name" value="P-loop containing nucleoside triphosphate hydrolases"/>
    <property type="match status" value="1"/>
</dbReference>
<evidence type="ECO:0000313" key="14">
    <source>
        <dbReference type="EMBL" id="MBQ0934851.1"/>
    </source>
</evidence>
<dbReference type="PANTHER" id="PTHR11669:SF0">
    <property type="entry name" value="PROTEIN STICHEL-LIKE 2"/>
    <property type="match status" value="1"/>
</dbReference>
<feature type="region of interest" description="Disordered" evidence="12">
    <location>
        <begin position="459"/>
        <end position="527"/>
    </location>
</feature>
<evidence type="ECO:0000256" key="11">
    <source>
        <dbReference type="RuleBase" id="RU364063"/>
    </source>
</evidence>
<evidence type="ECO:0000256" key="4">
    <source>
        <dbReference type="ARBA" id="ARBA00022705"/>
    </source>
</evidence>
<evidence type="ECO:0000256" key="10">
    <source>
        <dbReference type="ARBA" id="ARBA00049244"/>
    </source>
</evidence>
<dbReference type="Proteomes" id="UP000672097">
    <property type="component" value="Unassembled WGS sequence"/>
</dbReference>
<reference evidence="14 15" key="1">
    <citation type="submission" date="2021-04" db="EMBL/GenBank/DDBJ databases">
        <title>The genome sequence of type strain Ideonella paludis KCTC 32238.</title>
        <authorList>
            <person name="Liu Y."/>
        </authorList>
    </citation>
    <scope>NUCLEOTIDE SEQUENCE [LARGE SCALE GENOMIC DNA]</scope>
    <source>
        <strain evidence="14 15">KCTC 32238</strain>
    </source>
</reference>
<keyword evidence="3 11" id="KW-0548">Nucleotidyltransferase</keyword>
<feature type="compositionally biased region" description="Gly residues" evidence="12">
    <location>
        <begin position="369"/>
        <end position="384"/>
    </location>
</feature>
<protein>
    <recommendedName>
        <fullName evidence="11">DNA polymerase III subunit gamma/tau</fullName>
        <ecNumber evidence="11">2.7.7.7</ecNumber>
    </recommendedName>
</protein>
<keyword evidence="6 11" id="KW-0547">Nucleotide-binding</keyword>
<name>A0ABS5DVG2_9BURK</name>
<organism evidence="14 15">
    <name type="scientific">Ideonella paludis</name>
    <dbReference type="NCBI Taxonomy" id="1233411"/>
    <lineage>
        <taxon>Bacteria</taxon>
        <taxon>Pseudomonadati</taxon>
        <taxon>Pseudomonadota</taxon>
        <taxon>Betaproteobacteria</taxon>
        <taxon>Burkholderiales</taxon>
        <taxon>Sphaerotilaceae</taxon>
        <taxon>Ideonella</taxon>
    </lineage>
</organism>
<evidence type="ECO:0000256" key="9">
    <source>
        <dbReference type="ARBA" id="ARBA00022932"/>
    </source>
</evidence>
<evidence type="ECO:0000259" key="13">
    <source>
        <dbReference type="SMART" id="SM00382"/>
    </source>
</evidence>
<keyword evidence="8 11" id="KW-0067">ATP-binding</keyword>
<dbReference type="SUPFAM" id="SSF48019">
    <property type="entry name" value="post-AAA+ oligomerization domain-like"/>
    <property type="match status" value="1"/>
</dbReference>
<evidence type="ECO:0000256" key="5">
    <source>
        <dbReference type="ARBA" id="ARBA00022723"/>
    </source>
</evidence>
<comment type="function">
    <text evidence="11">DNA polymerase III is a complex, multichain enzyme responsible for most of the replicative synthesis in bacteria. This DNA polymerase also exhibits 3' to 5' exonuclease activity.</text>
</comment>
<dbReference type="RefSeq" id="WP_210807196.1">
    <property type="nucleotide sequence ID" value="NZ_JAGQDG010000002.1"/>
</dbReference>
<dbReference type="Pfam" id="PF22608">
    <property type="entry name" value="DNAX_ATPase_lid"/>
    <property type="match status" value="1"/>
</dbReference>
<dbReference type="EMBL" id="JAGQDG010000002">
    <property type="protein sequence ID" value="MBQ0934851.1"/>
    <property type="molecule type" value="Genomic_DNA"/>
</dbReference>
<dbReference type="CDD" id="cd00009">
    <property type="entry name" value="AAA"/>
    <property type="match status" value="1"/>
</dbReference>
<dbReference type="NCBIfam" id="TIGR02397">
    <property type="entry name" value="dnaX_nterm"/>
    <property type="match status" value="1"/>
</dbReference>
<feature type="compositionally biased region" description="Low complexity" evidence="12">
    <location>
        <begin position="481"/>
        <end position="506"/>
    </location>
</feature>
<dbReference type="InterPro" id="IPR003593">
    <property type="entry name" value="AAA+_ATPase"/>
</dbReference>
<dbReference type="Gene3D" id="3.40.50.300">
    <property type="entry name" value="P-loop containing nucleotide triphosphate hydrolases"/>
    <property type="match status" value="1"/>
</dbReference>
<dbReference type="Pfam" id="PF13177">
    <property type="entry name" value="DNA_pol3_delta2"/>
    <property type="match status" value="1"/>
</dbReference>
<gene>
    <name evidence="11 14" type="primary">dnaX</name>
    <name evidence="14" type="ORF">KAK11_05875</name>
</gene>
<dbReference type="InterPro" id="IPR045085">
    <property type="entry name" value="HLD_clamp_pol_III_gamma_tau"/>
</dbReference>
<feature type="domain" description="AAA+ ATPase" evidence="13">
    <location>
        <begin position="37"/>
        <end position="196"/>
    </location>
</feature>
<dbReference type="InterPro" id="IPR012763">
    <property type="entry name" value="DNA_pol_III_sug/sutau_N"/>
</dbReference>
<dbReference type="Gene3D" id="1.20.272.10">
    <property type="match status" value="1"/>
</dbReference>
<dbReference type="InterPro" id="IPR008921">
    <property type="entry name" value="DNA_pol3_clamp-load_cplx_C"/>
</dbReference>
<dbReference type="InterPro" id="IPR038249">
    <property type="entry name" value="PolIII_tau_V_sf"/>
</dbReference>
<proteinExistence type="inferred from homology"/>